<dbReference type="AlphaFoldDB" id="A0A2W4C284"/>
<protein>
    <recommendedName>
        <fullName evidence="3">DUF4043 domain-containing protein</fullName>
    </recommendedName>
</protein>
<name>A0A2W4C284_9HYPH</name>
<dbReference type="Pfam" id="PF13252">
    <property type="entry name" value="Phage_capsid_3"/>
    <property type="match status" value="1"/>
</dbReference>
<dbReference type="Proteomes" id="UP000248925">
    <property type="component" value="Unassembled WGS sequence"/>
</dbReference>
<reference evidence="1 2" key="1">
    <citation type="journal article" date="2018" name="Sci. Rep.">
        <title>Rhizobium tumorigenes sp. nov., a novel plant tumorigenic bacterium isolated from cane gall tumors on thornless blackberry.</title>
        <authorList>
            <person name="Kuzmanovi N."/>
            <person name="Smalla K."/>
            <person name="Gronow S."/>
            <person name="PuBawska J."/>
        </authorList>
    </citation>
    <scope>NUCLEOTIDE SEQUENCE [LARGE SCALE GENOMIC DNA]</scope>
    <source>
        <strain evidence="1 2">CCBAU 85046</strain>
    </source>
</reference>
<proteinExistence type="predicted"/>
<gene>
    <name evidence="1" type="ORF">CPY51_31145</name>
</gene>
<organism evidence="1 2">
    <name type="scientific">Rhizobium tubonense</name>
    <dbReference type="NCBI Taxonomy" id="484088"/>
    <lineage>
        <taxon>Bacteria</taxon>
        <taxon>Pseudomonadati</taxon>
        <taxon>Pseudomonadota</taxon>
        <taxon>Alphaproteobacteria</taxon>
        <taxon>Hyphomicrobiales</taxon>
        <taxon>Rhizobiaceae</taxon>
        <taxon>Rhizobium/Agrobacterium group</taxon>
        <taxon>Rhizobium</taxon>
    </lineage>
</organism>
<keyword evidence="2" id="KW-1185">Reference proteome</keyword>
<sequence length="400" mass="43213">MALTSNHPNNELVKFRTDVAYDFLRSSRFDPYMGADSTSVIVRMADLEADGKEIRIPLVTQLSGAGVGAGTMRGNEEQIDSYGMPMWADWARNAVANNRAVNKESSFNVRSTARALLRGWSKRIVRDDLVDSLLSIPTSSIQANRFLAPGNRINGITWSQATAANKNSWVTANYDRVVFGSQMSNYSTTFATAVANVDSTNDKMTAAVGSLMKDAAKQTGVDPNNPGVYNGRPKINPWMVENTDQEWYVCFLGSRGFRDLKADPVMYQANRDARSRENGDPTKSNPIFTGGELVYDGIIYKEIPEITQRLLLKGVGAASIDVEPVLLCGQGALAYAMGQMPRPTSLEDGDYDFITGLGIEAQYGVGKIAKAPLAAGSAATVGTLVDWGMVTGFVSGVANA</sequence>
<evidence type="ECO:0008006" key="3">
    <source>
        <dbReference type="Google" id="ProtNLM"/>
    </source>
</evidence>
<evidence type="ECO:0000313" key="1">
    <source>
        <dbReference type="EMBL" id="PZM07587.1"/>
    </source>
</evidence>
<dbReference type="OrthoDB" id="9149389at2"/>
<accession>A0A2W4C284</accession>
<comment type="caution">
    <text evidence="1">The sequence shown here is derived from an EMBL/GenBank/DDBJ whole genome shotgun (WGS) entry which is preliminary data.</text>
</comment>
<dbReference type="EMBL" id="PCDP01000082">
    <property type="protein sequence ID" value="PZM07587.1"/>
    <property type="molecule type" value="Genomic_DNA"/>
</dbReference>
<dbReference type="RefSeq" id="WP_111164246.1">
    <property type="nucleotide sequence ID" value="NZ_PCDP01000082.1"/>
</dbReference>
<dbReference type="InterPro" id="IPR025267">
    <property type="entry name" value="ORF017-like"/>
</dbReference>
<evidence type="ECO:0000313" key="2">
    <source>
        <dbReference type="Proteomes" id="UP000248925"/>
    </source>
</evidence>